<evidence type="ECO:0000313" key="13">
    <source>
        <dbReference type="Proteomes" id="UP000188929"/>
    </source>
</evidence>
<dbReference type="PANTHER" id="PTHR24421">
    <property type="entry name" value="NITRATE/NITRITE SENSOR PROTEIN NARX-RELATED"/>
    <property type="match status" value="1"/>
</dbReference>
<dbReference type="Proteomes" id="UP000188929">
    <property type="component" value="Unassembled WGS sequence"/>
</dbReference>
<dbReference type="Gene3D" id="3.30.565.10">
    <property type="entry name" value="Histidine kinase-like ATPase, C-terminal domain"/>
    <property type="match status" value="1"/>
</dbReference>
<evidence type="ECO:0000256" key="5">
    <source>
        <dbReference type="ARBA" id="ARBA00022741"/>
    </source>
</evidence>
<dbReference type="RefSeq" id="WP_076820108.1">
    <property type="nucleotide sequence ID" value="NZ_MOMC01000057.1"/>
</dbReference>
<accession>A0A1V2I4G2</accession>
<proteinExistence type="predicted"/>
<comment type="catalytic activity">
    <reaction evidence="1">
        <text>ATP + protein L-histidine = ADP + protein N-phospho-L-histidine.</text>
        <dbReference type="EC" id="2.7.13.3"/>
    </reaction>
</comment>
<evidence type="ECO:0000256" key="1">
    <source>
        <dbReference type="ARBA" id="ARBA00000085"/>
    </source>
</evidence>
<dbReference type="InterPro" id="IPR050482">
    <property type="entry name" value="Sensor_HK_TwoCompSys"/>
</dbReference>
<keyword evidence="13" id="KW-1185">Reference proteome</keyword>
<feature type="transmembrane region" description="Helical" evidence="10">
    <location>
        <begin position="164"/>
        <end position="186"/>
    </location>
</feature>
<feature type="domain" description="Signal transduction histidine kinase subgroup 3 dimerisation and phosphoacceptor" evidence="11">
    <location>
        <begin position="219"/>
        <end position="285"/>
    </location>
</feature>
<evidence type="ECO:0000256" key="4">
    <source>
        <dbReference type="ARBA" id="ARBA00022679"/>
    </source>
</evidence>
<dbReference type="InterPro" id="IPR011712">
    <property type="entry name" value="Sig_transdc_His_kin_sub3_dim/P"/>
</dbReference>
<keyword evidence="6" id="KW-0418">Kinase</keyword>
<dbReference type="STRING" id="1834516.BL253_26540"/>
<dbReference type="PANTHER" id="PTHR24421:SF10">
    <property type="entry name" value="NITRATE_NITRITE SENSOR PROTEIN NARQ"/>
    <property type="match status" value="1"/>
</dbReference>
<dbReference type="EC" id="2.7.13.3" evidence="2"/>
<evidence type="ECO:0000256" key="2">
    <source>
        <dbReference type="ARBA" id="ARBA00012438"/>
    </source>
</evidence>
<evidence type="ECO:0000313" key="12">
    <source>
        <dbReference type="EMBL" id="ONH25745.1"/>
    </source>
</evidence>
<keyword evidence="10" id="KW-0812">Transmembrane</keyword>
<keyword evidence="7" id="KW-0067">ATP-binding</keyword>
<dbReference type="GO" id="GO:0005524">
    <property type="term" value="F:ATP binding"/>
    <property type="evidence" value="ECO:0007669"/>
    <property type="project" value="UniProtKB-KW"/>
</dbReference>
<protein>
    <recommendedName>
        <fullName evidence="2">histidine kinase</fullName>
        <ecNumber evidence="2">2.7.13.3</ecNumber>
    </recommendedName>
</protein>
<dbReference type="EMBL" id="MOMC01000057">
    <property type="protein sequence ID" value="ONH25745.1"/>
    <property type="molecule type" value="Genomic_DNA"/>
</dbReference>
<dbReference type="AlphaFoldDB" id="A0A1V2I4G2"/>
<keyword evidence="3" id="KW-0597">Phosphoprotein</keyword>
<keyword evidence="5" id="KW-0547">Nucleotide-binding</keyword>
<dbReference type="Pfam" id="PF07730">
    <property type="entry name" value="HisKA_3"/>
    <property type="match status" value="1"/>
</dbReference>
<feature type="transmembrane region" description="Helical" evidence="10">
    <location>
        <begin position="140"/>
        <end position="158"/>
    </location>
</feature>
<feature type="region of interest" description="Disordered" evidence="9">
    <location>
        <begin position="285"/>
        <end position="310"/>
    </location>
</feature>
<comment type="caution">
    <text evidence="12">The sequence shown here is derived from an EMBL/GenBank/DDBJ whole genome shotgun (WGS) entry which is preliminary data.</text>
</comment>
<keyword evidence="4" id="KW-0808">Transferase</keyword>
<evidence type="ECO:0000259" key="11">
    <source>
        <dbReference type="Pfam" id="PF07730"/>
    </source>
</evidence>
<gene>
    <name evidence="12" type="ORF">BL253_26540</name>
</gene>
<keyword evidence="8" id="KW-0902">Two-component regulatory system</keyword>
<organism evidence="12 13">
    <name type="scientific">Pseudofrankia asymbiotica</name>
    <dbReference type="NCBI Taxonomy" id="1834516"/>
    <lineage>
        <taxon>Bacteria</taxon>
        <taxon>Bacillati</taxon>
        <taxon>Actinomycetota</taxon>
        <taxon>Actinomycetes</taxon>
        <taxon>Frankiales</taxon>
        <taxon>Frankiaceae</taxon>
        <taxon>Pseudofrankia</taxon>
    </lineage>
</organism>
<feature type="transmembrane region" description="Helical" evidence="10">
    <location>
        <begin position="81"/>
        <end position="99"/>
    </location>
</feature>
<evidence type="ECO:0000256" key="3">
    <source>
        <dbReference type="ARBA" id="ARBA00022553"/>
    </source>
</evidence>
<keyword evidence="10" id="KW-0472">Membrane</keyword>
<evidence type="ECO:0000256" key="9">
    <source>
        <dbReference type="SAM" id="MobiDB-lite"/>
    </source>
</evidence>
<sequence length="510" mass="54560">MGAVGTGGRVGVRRMEYRWLLPALLTQEIPADGDGGRSAPQSAPRSARDWAVDVVLFVAAVWGGLAVWVPLVEQAPDVSPALRVADLAAGLVTCAALWWRRRWPVTLTLVLTPLGVFSASGSFGLLILMFSVAVHRRPPVAAAVAGVFWLPGFLYPLVWPDPELSYAGSVVLTLGLTVGVTGWGMFIHARRQLVISWRERAALADAERHRQVADARRLERLRIAREMHDVLGHRLSLLTMHAGALEFRPNAPPEQLAHAAGAVRTSARQALAELREVIGLLRQDDAVPESVPESVPQLVPEPGPPPESVPPHADDQVVHADQVDQVFKADQAVQVERVDGEGTGPVDEYASVPRTPGLADLASLVGESRRAGTAVRAYYRVVEPHTIWPVAARGAYRIVQEALTNVRKHAPGWPVTLMVDGSVAEGLRIEVRNQTGPSGDPEMAGRSEPTGGTGLVGLAERAALAGGALRYEVTADGEFRLCAWLSWTPVENTGITTGTRSAREPGGSGG</sequence>
<keyword evidence="10" id="KW-1133">Transmembrane helix</keyword>
<feature type="compositionally biased region" description="Pro residues" evidence="9">
    <location>
        <begin position="299"/>
        <end position="309"/>
    </location>
</feature>
<evidence type="ECO:0000256" key="10">
    <source>
        <dbReference type="SAM" id="Phobius"/>
    </source>
</evidence>
<dbReference type="CDD" id="cd16917">
    <property type="entry name" value="HATPase_UhpB-NarQ-NarX-like"/>
    <property type="match status" value="1"/>
</dbReference>
<evidence type="ECO:0000256" key="8">
    <source>
        <dbReference type="ARBA" id="ARBA00023012"/>
    </source>
</evidence>
<evidence type="ECO:0000256" key="6">
    <source>
        <dbReference type="ARBA" id="ARBA00022777"/>
    </source>
</evidence>
<dbReference type="GO" id="GO:0046983">
    <property type="term" value="F:protein dimerization activity"/>
    <property type="evidence" value="ECO:0007669"/>
    <property type="project" value="InterPro"/>
</dbReference>
<dbReference type="GO" id="GO:0000155">
    <property type="term" value="F:phosphorelay sensor kinase activity"/>
    <property type="evidence" value="ECO:0007669"/>
    <property type="project" value="InterPro"/>
</dbReference>
<name>A0A1V2I4G2_9ACTN</name>
<evidence type="ECO:0000256" key="7">
    <source>
        <dbReference type="ARBA" id="ARBA00022840"/>
    </source>
</evidence>
<feature type="transmembrane region" description="Helical" evidence="10">
    <location>
        <begin position="105"/>
        <end position="128"/>
    </location>
</feature>
<dbReference type="GO" id="GO:0016020">
    <property type="term" value="C:membrane"/>
    <property type="evidence" value="ECO:0007669"/>
    <property type="project" value="InterPro"/>
</dbReference>
<feature type="transmembrane region" description="Helical" evidence="10">
    <location>
        <begin position="50"/>
        <end position="69"/>
    </location>
</feature>
<dbReference type="OrthoDB" id="227596at2"/>
<dbReference type="InterPro" id="IPR036890">
    <property type="entry name" value="HATPase_C_sf"/>
</dbReference>
<reference evidence="13" key="1">
    <citation type="submission" date="2016-10" db="EMBL/GenBank/DDBJ databases">
        <title>Frankia sp. NRRL B-16386 Genome sequencing.</title>
        <authorList>
            <person name="Ghodhbane-Gtari F."/>
            <person name="Swanson E."/>
            <person name="Gueddou A."/>
            <person name="Hezbri K."/>
            <person name="Ktari K."/>
            <person name="Nouioui I."/>
            <person name="Morris K."/>
            <person name="Simpson S."/>
            <person name="Abebe-Akele F."/>
            <person name="Thomas K."/>
            <person name="Gtari M."/>
            <person name="Tisa L.S."/>
        </authorList>
    </citation>
    <scope>NUCLEOTIDE SEQUENCE [LARGE SCALE GENOMIC DNA]</scope>
    <source>
        <strain evidence="13">NRRL B-16386</strain>
    </source>
</reference>
<dbReference type="Gene3D" id="1.20.5.1930">
    <property type="match status" value="1"/>
</dbReference>